<protein>
    <submittedName>
        <fullName evidence="2">Phosphohydrolase</fullName>
    </submittedName>
</protein>
<dbReference type="InterPro" id="IPR051918">
    <property type="entry name" value="STPP_CPPED1"/>
</dbReference>
<dbReference type="EMBL" id="BMDZ01000095">
    <property type="protein sequence ID" value="GGB60509.1"/>
    <property type="molecule type" value="Genomic_DNA"/>
</dbReference>
<reference evidence="3" key="1">
    <citation type="journal article" date="2019" name="Int. J. Syst. Evol. Microbiol.">
        <title>The Global Catalogue of Microorganisms (GCM) 10K type strain sequencing project: providing services to taxonomists for standard genome sequencing and annotation.</title>
        <authorList>
            <consortium name="The Broad Institute Genomics Platform"/>
            <consortium name="The Broad Institute Genome Sequencing Center for Infectious Disease"/>
            <person name="Wu L."/>
            <person name="Ma J."/>
        </authorList>
    </citation>
    <scope>NUCLEOTIDE SEQUENCE [LARGE SCALE GENOMIC DNA]</scope>
    <source>
        <strain evidence="3">CGMCC 1.10188</strain>
    </source>
</reference>
<dbReference type="Gene3D" id="3.60.21.10">
    <property type="match status" value="1"/>
</dbReference>
<dbReference type="PANTHER" id="PTHR43143:SF1">
    <property type="entry name" value="SERINE_THREONINE-PROTEIN PHOSPHATASE CPPED1"/>
    <property type="match status" value="1"/>
</dbReference>
<proteinExistence type="predicted"/>
<dbReference type="SUPFAM" id="SSF56300">
    <property type="entry name" value="Metallo-dependent phosphatases"/>
    <property type="match status" value="1"/>
</dbReference>
<accession>A0ABQ1J7E0</accession>
<comment type="caution">
    <text evidence="2">The sequence shown here is derived from an EMBL/GenBank/DDBJ whole genome shotgun (WGS) entry which is preliminary data.</text>
</comment>
<organism evidence="2 3">
    <name type="scientific">Tistrella bauzanensis</name>
    <dbReference type="NCBI Taxonomy" id="657419"/>
    <lineage>
        <taxon>Bacteria</taxon>
        <taxon>Pseudomonadati</taxon>
        <taxon>Pseudomonadota</taxon>
        <taxon>Alphaproteobacteria</taxon>
        <taxon>Geminicoccales</taxon>
        <taxon>Geminicoccaceae</taxon>
        <taxon>Tistrella</taxon>
    </lineage>
</organism>
<dbReference type="InterPro" id="IPR004843">
    <property type="entry name" value="Calcineurin-like_PHP"/>
</dbReference>
<evidence type="ECO:0000313" key="2">
    <source>
        <dbReference type="EMBL" id="GGB60509.1"/>
    </source>
</evidence>
<keyword evidence="3" id="KW-1185">Reference proteome</keyword>
<feature type="domain" description="Calcineurin-like phosphoesterase" evidence="1">
    <location>
        <begin position="2"/>
        <end position="201"/>
    </location>
</feature>
<dbReference type="InterPro" id="IPR029052">
    <property type="entry name" value="Metallo-depent_PP-like"/>
</dbReference>
<evidence type="ECO:0000259" key="1">
    <source>
        <dbReference type="Pfam" id="PF00149"/>
    </source>
</evidence>
<dbReference type="Proteomes" id="UP000603352">
    <property type="component" value="Unassembled WGS sequence"/>
</dbReference>
<dbReference type="Pfam" id="PF00149">
    <property type="entry name" value="Metallophos"/>
    <property type="match status" value="1"/>
</dbReference>
<gene>
    <name evidence="2" type="ORF">GCM10011505_46540</name>
</gene>
<dbReference type="RefSeq" id="WP_188582491.1">
    <property type="nucleotide sequence ID" value="NZ_BMDZ01000095.1"/>
</dbReference>
<sequence length="276" mass="30125">MLRVLQITDTHISPAKAHFASNWAPVAALARVLRPDLVVHTGDVTVDGADMAEDMAHCRALMDGLGLDWLAVPGNHDVGSENPDHHQAVNDERLARWDAHFGPDRWLREAGRWLLLGVDAMLMGSGHAREAEQAAWVETVLARALAEARPVALFLHKPLFLNDPDEEDRGYWTVPGAARAPYLAAIRAGTIRLVASGHLHTARIIRRDDTVYAFGASSGFIVDKLAPADLPGEKRLGATLHILGDDGSVESRLLTPEGLDTFVIDDVAHEVYPPHR</sequence>
<evidence type="ECO:0000313" key="3">
    <source>
        <dbReference type="Proteomes" id="UP000603352"/>
    </source>
</evidence>
<name>A0ABQ1J7E0_9PROT</name>
<dbReference type="PANTHER" id="PTHR43143">
    <property type="entry name" value="METALLOPHOSPHOESTERASE, CALCINEURIN SUPERFAMILY"/>
    <property type="match status" value="1"/>
</dbReference>